<feature type="region of interest" description="Disordered" evidence="1">
    <location>
        <begin position="1"/>
        <end position="20"/>
    </location>
</feature>
<protein>
    <submittedName>
        <fullName evidence="2">Uncharacterized protein</fullName>
    </submittedName>
</protein>
<dbReference type="AlphaFoldDB" id="A0A1S3YGD5"/>
<proteinExistence type="predicted"/>
<dbReference type="KEGG" id="nta:107775985"/>
<gene>
    <name evidence="2" type="primary">LOC107775985</name>
</gene>
<dbReference type="OrthoDB" id="2919534at2759"/>
<reference evidence="2" key="1">
    <citation type="submission" date="2025-08" db="UniProtKB">
        <authorList>
            <consortium name="RefSeq"/>
        </authorList>
    </citation>
    <scope>IDENTIFICATION</scope>
</reference>
<organism evidence="2">
    <name type="scientific">Nicotiana tabacum</name>
    <name type="common">Common tobacco</name>
    <dbReference type="NCBI Taxonomy" id="4097"/>
    <lineage>
        <taxon>Eukaryota</taxon>
        <taxon>Viridiplantae</taxon>
        <taxon>Streptophyta</taxon>
        <taxon>Embryophyta</taxon>
        <taxon>Tracheophyta</taxon>
        <taxon>Spermatophyta</taxon>
        <taxon>Magnoliopsida</taxon>
        <taxon>eudicotyledons</taxon>
        <taxon>Gunneridae</taxon>
        <taxon>Pentapetalae</taxon>
        <taxon>asterids</taxon>
        <taxon>lamiids</taxon>
        <taxon>Solanales</taxon>
        <taxon>Solanaceae</taxon>
        <taxon>Nicotianoideae</taxon>
        <taxon>Nicotianeae</taxon>
        <taxon>Nicotiana</taxon>
    </lineage>
</organism>
<evidence type="ECO:0000256" key="1">
    <source>
        <dbReference type="SAM" id="MobiDB-lite"/>
    </source>
</evidence>
<accession>A0A1S3YGD5</accession>
<name>A0A1S3YGD5_TOBAC</name>
<dbReference type="PANTHER" id="PTHR33240:SF8">
    <property type="entry name" value="OS03G0439900 PROTEIN"/>
    <property type="match status" value="1"/>
</dbReference>
<dbReference type="PANTHER" id="PTHR33240">
    <property type="entry name" value="OS08G0508500 PROTEIN"/>
    <property type="match status" value="1"/>
</dbReference>
<dbReference type="RefSeq" id="XP_016451279.1">
    <property type="nucleotide sequence ID" value="XM_016595793.1"/>
</dbReference>
<sequence length="118" mass="13829">MTYPRHEEDPSRPKSGTHRNEQVERTFGEITFPVLAGGVTQETTFHIIDQDTTYNTTISRHWIYAMRAIPSCLYQVFKFPTPWGVFSIRGEQRTSRECYRISQDCTYTQQMKGKLEDT</sequence>
<evidence type="ECO:0000313" key="2">
    <source>
        <dbReference type="RefSeq" id="XP_016451279.1"/>
    </source>
</evidence>
<dbReference type="PaxDb" id="4097-A0A1S3YGD5"/>